<reference evidence="1 2" key="1">
    <citation type="submission" date="2014-12" db="EMBL/GenBank/DDBJ databases">
        <title>Genome assembly of Enhygromyxa salina DSM 15201.</title>
        <authorList>
            <person name="Sharma G."/>
            <person name="Subramanian S."/>
        </authorList>
    </citation>
    <scope>NUCLEOTIDE SEQUENCE [LARGE SCALE GENOMIC DNA]</scope>
    <source>
        <strain evidence="1 2">DSM 15201</strain>
    </source>
</reference>
<dbReference type="EMBL" id="JMCC02000045">
    <property type="protein sequence ID" value="KIG15908.1"/>
    <property type="molecule type" value="Genomic_DNA"/>
</dbReference>
<dbReference type="AlphaFoldDB" id="A0A0C1ZXL5"/>
<sequence length="62" mass="6477">MLVTLISGRIVPAFTASGFEQSGTKLEVVTHPRVGIFAVVAVDPRIAGLCRSLGDRPLSVGL</sequence>
<proteinExistence type="predicted"/>
<organism evidence="1 2">
    <name type="scientific">Enhygromyxa salina</name>
    <dbReference type="NCBI Taxonomy" id="215803"/>
    <lineage>
        <taxon>Bacteria</taxon>
        <taxon>Pseudomonadati</taxon>
        <taxon>Myxococcota</taxon>
        <taxon>Polyangia</taxon>
        <taxon>Nannocystales</taxon>
        <taxon>Nannocystaceae</taxon>
        <taxon>Enhygromyxa</taxon>
    </lineage>
</organism>
<protein>
    <submittedName>
        <fullName evidence="1">Uncharacterized protein</fullName>
    </submittedName>
</protein>
<evidence type="ECO:0000313" key="1">
    <source>
        <dbReference type="EMBL" id="KIG15908.1"/>
    </source>
</evidence>
<accession>A0A0C1ZXL5</accession>
<comment type="caution">
    <text evidence="1">The sequence shown here is derived from an EMBL/GenBank/DDBJ whole genome shotgun (WGS) entry which is preliminary data.</text>
</comment>
<gene>
    <name evidence="1" type="ORF">DB30_05099</name>
</gene>
<dbReference type="RefSeq" id="WP_052550653.1">
    <property type="nucleotide sequence ID" value="NZ_JMCC02000045.1"/>
</dbReference>
<dbReference type="Proteomes" id="UP000031599">
    <property type="component" value="Unassembled WGS sequence"/>
</dbReference>
<evidence type="ECO:0000313" key="2">
    <source>
        <dbReference type="Proteomes" id="UP000031599"/>
    </source>
</evidence>
<name>A0A0C1ZXL5_9BACT</name>